<accession>A0ACC2GZZ9</accession>
<organism evidence="1 2">
    <name type="scientific">Dallia pectoralis</name>
    <name type="common">Alaska blackfish</name>
    <dbReference type="NCBI Taxonomy" id="75939"/>
    <lineage>
        <taxon>Eukaryota</taxon>
        <taxon>Metazoa</taxon>
        <taxon>Chordata</taxon>
        <taxon>Craniata</taxon>
        <taxon>Vertebrata</taxon>
        <taxon>Euteleostomi</taxon>
        <taxon>Actinopterygii</taxon>
        <taxon>Neopterygii</taxon>
        <taxon>Teleostei</taxon>
        <taxon>Protacanthopterygii</taxon>
        <taxon>Esociformes</taxon>
        <taxon>Umbridae</taxon>
        <taxon>Dallia</taxon>
    </lineage>
</organism>
<protein>
    <submittedName>
        <fullName evidence="1">Uncharacterized protein</fullName>
    </submittedName>
</protein>
<evidence type="ECO:0000313" key="2">
    <source>
        <dbReference type="Proteomes" id="UP001157502"/>
    </source>
</evidence>
<name>A0ACC2GZZ9_DALPE</name>
<evidence type="ECO:0000313" key="1">
    <source>
        <dbReference type="EMBL" id="KAJ8009105.1"/>
    </source>
</evidence>
<dbReference type="EMBL" id="CM055734">
    <property type="protein sequence ID" value="KAJ8009105.1"/>
    <property type="molecule type" value="Genomic_DNA"/>
</dbReference>
<keyword evidence="2" id="KW-1185">Reference proteome</keyword>
<sequence>MSDCIVFLHSNNPNRVLLQGCEGFDDDGEEDSDRRLQRREKNRVAAQKSRKKQMQRADELHEAYECLEQKNRWLKKEVEVLVEEQRCLTEILKAHEPLCSIICVSNMAPGSGMYGSPVCPDSQCATHSPQKPTT</sequence>
<gene>
    <name evidence="1" type="ORF">DPEC_G00085400</name>
</gene>
<dbReference type="Proteomes" id="UP001157502">
    <property type="component" value="Chromosome 7"/>
</dbReference>
<comment type="caution">
    <text evidence="1">The sequence shown here is derived from an EMBL/GenBank/DDBJ whole genome shotgun (WGS) entry which is preliminary data.</text>
</comment>
<reference evidence="1" key="1">
    <citation type="submission" date="2021-05" db="EMBL/GenBank/DDBJ databases">
        <authorList>
            <person name="Pan Q."/>
            <person name="Jouanno E."/>
            <person name="Zahm M."/>
            <person name="Klopp C."/>
            <person name="Cabau C."/>
            <person name="Louis A."/>
            <person name="Berthelot C."/>
            <person name="Parey E."/>
            <person name="Roest Crollius H."/>
            <person name="Montfort J."/>
            <person name="Robinson-Rechavi M."/>
            <person name="Bouchez O."/>
            <person name="Lampietro C."/>
            <person name="Lopez Roques C."/>
            <person name="Donnadieu C."/>
            <person name="Postlethwait J."/>
            <person name="Bobe J."/>
            <person name="Dillon D."/>
            <person name="Chandos A."/>
            <person name="von Hippel F."/>
            <person name="Guiguen Y."/>
        </authorList>
    </citation>
    <scope>NUCLEOTIDE SEQUENCE</scope>
    <source>
        <strain evidence="1">YG-Jan2019</strain>
    </source>
</reference>
<proteinExistence type="predicted"/>